<dbReference type="Proteomes" id="UP000175691">
    <property type="component" value="Unassembled WGS sequence"/>
</dbReference>
<protein>
    <submittedName>
        <fullName evidence="3">Sad1-interacting factor 2</fullName>
    </submittedName>
</protein>
<accession>A0A1E7Z9G0</accession>
<keyword evidence="1" id="KW-0812">Transmembrane</keyword>
<sequence length="261" mass="29889">MIFSNDRVSVYVLSVSDTQKINQSQHGTRFRDAVQLPLPGGEGWIFDYGVLVFWGVDEDERLAFLHRLQISGEALSGEHQEHVRFEVGAPALKLHGDLISLPGEEMLLRLAVSHALAQSTKLNEFEYQAEQTIEQYAHLPKTLAETGKINLSSKRLASIRGHLFSTKSDIFLHYGLLDTPEFFWEYPEYEEAYNATMKYLDIRPRVDLLSNKLNVIHELFQMLADEVKHKHSSFLEWIIIILIAFEIIMFGAQELTTLLQG</sequence>
<dbReference type="InterPro" id="IPR051624">
    <property type="entry name" value="RMD1/Sad1-interacting"/>
</dbReference>
<evidence type="ECO:0000313" key="3">
    <source>
        <dbReference type="EMBL" id="OFC70092.1"/>
    </source>
</evidence>
<keyword evidence="1" id="KW-0472">Membrane</keyword>
<feature type="domain" description="DUF155" evidence="2">
    <location>
        <begin position="45"/>
        <end position="209"/>
    </location>
</feature>
<dbReference type="AlphaFoldDB" id="A0A1E7Z9G0"/>
<dbReference type="RefSeq" id="WP_070126150.1">
    <property type="nucleotide sequence ID" value="NZ_MDHN01000030.1"/>
</dbReference>
<keyword evidence="1" id="KW-1133">Transmembrane helix</keyword>
<evidence type="ECO:0000313" key="4">
    <source>
        <dbReference type="Proteomes" id="UP000175691"/>
    </source>
</evidence>
<dbReference type="PANTHER" id="PTHR16255">
    <property type="entry name" value="REQUIRED FOR MEIOTIC NUCLEAR DIVISION PROTEIN 1 HOMOLOG"/>
    <property type="match status" value="1"/>
</dbReference>
<keyword evidence="4" id="KW-1185">Reference proteome</keyword>
<proteinExistence type="predicted"/>
<dbReference type="EMBL" id="MDHN01000030">
    <property type="protein sequence ID" value="OFC70092.1"/>
    <property type="molecule type" value="Genomic_DNA"/>
</dbReference>
<organism evidence="3 4">
    <name type="scientific">Alteromonas confluentis</name>
    <dbReference type="NCBI Taxonomy" id="1656094"/>
    <lineage>
        <taxon>Bacteria</taxon>
        <taxon>Pseudomonadati</taxon>
        <taxon>Pseudomonadota</taxon>
        <taxon>Gammaproteobacteria</taxon>
        <taxon>Alteromonadales</taxon>
        <taxon>Alteromonadaceae</taxon>
        <taxon>Alteromonas/Salinimonas group</taxon>
        <taxon>Alteromonas</taxon>
    </lineage>
</organism>
<feature type="transmembrane region" description="Helical" evidence="1">
    <location>
        <begin position="234"/>
        <end position="252"/>
    </location>
</feature>
<dbReference type="PANTHER" id="PTHR16255:SF1">
    <property type="entry name" value="REQUIRED FOR MEIOTIC NUCLEAR DIVISION PROTEIN 1 HOMOLOG"/>
    <property type="match status" value="1"/>
</dbReference>
<comment type="caution">
    <text evidence="3">The sequence shown here is derived from an EMBL/GenBank/DDBJ whole genome shotgun (WGS) entry which is preliminary data.</text>
</comment>
<evidence type="ECO:0000259" key="2">
    <source>
        <dbReference type="Pfam" id="PF02582"/>
    </source>
</evidence>
<dbReference type="OrthoDB" id="529323at2"/>
<dbReference type="Pfam" id="PF02582">
    <property type="entry name" value="DUF155"/>
    <property type="match status" value="1"/>
</dbReference>
<reference evidence="3 4" key="1">
    <citation type="submission" date="2016-08" db="EMBL/GenBank/DDBJ databases">
        <authorList>
            <person name="Seilhamer J.J."/>
        </authorList>
    </citation>
    <scope>NUCLEOTIDE SEQUENCE [LARGE SCALE GENOMIC DNA]</scope>
    <source>
        <strain evidence="3 4">KCTC 42603</strain>
    </source>
</reference>
<name>A0A1E7Z9G0_9ALTE</name>
<gene>
    <name evidence="3" type="ORF">BFC18_15035</name>
</gene>
<evidence type="ECO:0000256" key="1">
    <source>
        <dbReference type="SAM" id="Phobius"/>
    </source>
</evidence>
<dbReference type="InterPro" id="IPR003734">
    <property type="entry name" value="DUF155"/>
</dbReference>